<reference evidence="1 2" key="1">
    <citation type="submission" date="2020-08" db="EMBL/GenBank/DDBJ databases">
        <title>Sequencing the genomes of 1000 actinobacteria strains.</title>
        <authorList>
            <person name="Klenk H.-P."/>
        </authorList>
    </citation>
    <scope>NUCLEOTIDE SEQUENCE [LARGE SCALE GENOMIC DNA]</scope>
    <source>
        <strain evidence="1 2">DSM 43768</strain>
    </source>
</reference>
<dbReference type="RefSeq" id="WP_221526843.1">
    <property type="nucleotide sequence ID" value="NZ_BAAAXY010000269.1"/>
</dbReference>
<name>A0A7X0P8L2_9ACTN</name>
<organism evidence="1 2">
    <name type="scientific">Nonomuraea rubra</name>
    <dbReference type="NCBI Taxonomy" id="46180"/>
    <lineage>
        <taxon>Bacteria</taxon>
        <taxon>Bacillati</taxon>
        <taxon>Actinomycetota</taxon>
        <taxon>Actinomycetes</taxon>
        <taxon>Streptosporangiales</taxon>
        <taxon>Streptosporangiaceae</taxon>
        <taxon>Nonomuraea</taxon>
    </lineage>
</organism>
<protein>
    <recommendedName>
        <fullName evidence="3">HK97 gp10 family phage protein</fullName>
    </recommendedName>
</protein>
<keyword evidence="2" id="KW-1185">Reference proteome</keyword>
<dbReference type="Proteomes" id="UP000565579">
    <property type="component" value="Unassembled WGS sequence"/>
</dbReference>
<evidence type="ECO:0000313" key="1">
    <source>
        <dbReference type="EMBL" id="MBB6557298.1"/>
    </source>
</evidence>
<dbReference type="EMBL" id="JACHMI010000002">
    <property type="protein sequence ID" value="MBB6557298.1"/>
    <property type="molecule type" value="Genomic_DNA"/>
</dbReference>
<comment type="caution">
    <text evidence="1">The sequence shown here is derived from an EMBL/GenBank/DDBJ whole genome shotgun (WGS) entry which is preliminary data.</text>
</comment>
<evidence type="ECO:0000313" key="2">
    <source>
        <dbReference type="Proteomes" id="UP000565579"/>
    </source>
</evidence>
<gene>
    <name evidence="1" type="ORF">HD593_012188</name>
</gene>
<evidence type="ECO:0008006" key="3">
    <source>
        <dbReference type="Google" id="ProtNLM"/>
    </source>
</evidence>
<accession>A0A7X0P8L2</accession>
<sequence length="120" mass="13531">MSLMVNAKFNAKINGEEITAEMRRAAARGLRLATEHVLSVSNQRVPHDVGDLERSGAAVVDREDLVGVISYDTPYARTQHENLDYQHKPGRTAKFLELALREEAETVKLMLARQLQQVFK</sequence>
<dbReference type="AlphaFoldDB" id="A0A7X0P8L2"/>
<proteinExistence type="predicted"/>